<evidence type="ECO:0000313" key="2">
    <source>
        <dbReference type="Proteomes" id="UP000307720"/>
    </source>
</evidence>
<keyword evidence="2" id="KW-1185">Reference proteome</keyword>
<sequence length="277" mass="31585">MLQLGKRQELTVVKRMKFGVYLAEGKDAEERVLLPVKEVPDETEIGDRIEVFLYLDSKDRMIATRREPYAELGGVAVMEVKEVSNIGAFLDWGLEKDLLLPFKEQSRRVAQGEKVLAAVYLDKSRRFCATMNVYEYLETDSPYQKDDRVTGTIYETEGNFGVFVAVDNRYSGLIPKREAAGSYRIGDTIQVRVTAVKPDGKLDLSPNERVEVQMDKDAELVMKVIEEYEGVLPFGEKVSPEIIKREFGISKAAFKRAVGRLYKQGRIQIMENRIKKL</sequence>
<name>A0AC61R1N9_9FIRM</name>
<proteinExistence type="predicted"/>
<comment type="caution">
    <text evidence="1">The sequence shown here is derived from an EMBL/GenBank/DDBJ whole genome shotgun (WGS) entry which is preliminary data.</text>
</comment>
<evidence type="ECO:0000313" key="1">
    <source>
        <dbReference type="EMBL" id="TGX99666.1"/>
    </source>
</evidence>
<dbReference type="Proteomes" id="UP000307720">
    <property type="component" value="Unassembled WGS sequence"/>
</dbReference>
<gene>
    <name evidence="1" type="ORF">E5357_05155</name>
</gene>
<protein>
    <submittedName>
        <fullName evidence="1">S1 RNA-binding domain-containing protein</fullName>
    </submittedName>
</protein>
<reference evidence="1" key="1">
    <citation type="submission" date="2019-04" db="EMBL/GenBank/DDBJ databases">
        <title>Microbes associate with the intestines of laboratory mice.</title>
        <authorList>
            <person name="Navarre W."/>
            <person name="Wong E."/>
            <person name="Huang K."/>
            <person name="Tropini C."/>
            <person name="Ng K."/>
            <person name="Yu B."/>
        </authorList>
    </citation>
    <scope>NUCLEOTIDE SEQUENCE</scope>
    <source>
        <strain evidence="1">NM72_1-8</strain>
    </source>
</reference>
<dbReference type="EMBL" id="SRZB01000006">
    <property type="protein sequence ID" value="TGX99666.1"/>
    <property type="molecule type" value="Genomic_DNA"/>
</dbReference>
<organism evidence="1 2">
    <name type="scientific">Hominisplanchenecus murintestinalis</name>
    <dbReference type="NCBI Taxonomy" id="2941517"/>
    <lineage>
        <taxon>Bacteria</taxon>
        <taxon>Bacillati</taxon>
        <taxon>Bacillota</taxon>
        <taxon>Clostridia</taxon>
        <taxon>Lachnospirales</taxon>
        <taxon>Lachnospiraceae</taxon>
        <taxon>Hominisplanchenecus</taxon>
    </lineage>
</organism>
<accession>A0AC61R1N9</accession>